<dbReference type="KEGG" id="tva:4771785"/>
<dbReference type="EMBL" id="DS113280">
    <property type="protein sequence ID" value="EAY13800.1"/>
    <property type="molecule type" value="Genomic_DNA"/>
</dbReference>
<evidence type="ECO:0008006" key="3">
    <source>
        <dbReference type="Google" id="ProtNLM"/>
    </source>
</evidence>
<dbReference type="VEuPathDB" id="TrichDB:TVAGG3_0073640"/>
<dbReference type="InterPro" id="IPR018247">
    <property type="entry name" value="EF_Hand_1_Ca_BS"/>
</dbReference>
<proteinExistence type="predicted"/>
<reference evidence="1" key="2">
    <citation type="journal article" date="2007" name="Science">
        <title>Draft genome sequence of the sexually transmitted pathogen Trichomonas vaginalis.</title>
        <authorList>
            <person name="Carlton J.M."/>
            <person name="Hirt R.P."/>
            <person name="Silva J.C."/>
            <person name="Delcher A.L."/>
            <person name="Schatz M."/>
            <person name="Zhao Q."/>
            <person name="Wortman J.R."/>
            <person name="Bidwell S.L."/>
            <person name="Alsmark U.C.M."/>
            <person name="Besteiro S."/>
            <person name="Sicheritz-Ponten T."/>
            <person name="Noel C.J."/>
            <person name="Dacks J.B."/>
            <person name="Foster P.G."/>
            <person name="Simillion C."/>
            <person name="Van de Peer Y."/>
            <person name="Miranda-Saavedra D."/>
            <person name="Barton G.J."/>
            <person name="Westrop G.D."/>
            <person name="Mueller S."/>
            <person name="Dessi D."/>
            <person name="Fiori P.L."/>
            <person name="Ren Q."/>
            <person name="Paulsen I."/>
            <person name="Zhang H."/>
            <person name="Bastida-Corcuera F.D."/>
            <person name="Simoes-Barbosa A."/>
            <person name="Brown M.T."/>
            <person name="Hayes R.D."/>
            <person name="Mukherjee M."/>
            <person name="Okumura C.Y."/>
            <person name="Schneider R."/>
            <person name="Smith A.J."/>
            <person name="Vanacova S."/>
            <person name="Villalvazo M."/>
            <person name="Haas B.J."/>
            <person name="Pertea M."/>
            <person name="Feldblyum T.V."/>
            <person name="Utterback T.R."/>
            <person name="Shu C.L."/>
            <person name="Osoegawa K."/>
            <person name="de Jong P.J."/>
            <person name="Hrdy I."/>
            <person name="Horvathova L."/>
            <person name="Zubacova Z."/>
            <person name="Dolezal P."/>
            <person name="Malik S.B."/>
            <person name="Logsdon J.M. Jr."/>
            <person name="Henze K."/>
            <person name="Gupta A."/>
            <person name="Wang C.C."/>
            <person name="Dunne R.L."/>
            <person name="Upcroft J.A."/>
            <person name="Upcroft P."/>
            <person name="White O."/>
            <person name="Salzberg S.L."/>
            <person name="Tang P."/>
            <person name="Chiu C.-H."/>
            <person name="Lee Y.-S."/>
            <person name="Embley T.M."/>
            <person name="Coombs G.H."/>
            <person name="Mottram J.C."/>
            <person name="Tachezy J."/>
            <person name="Fraser-Liggett C.M."/>
            <person name="Johnson P.J."/>
        </authorList>
    </citation>
    <scope>NUCLEOTIDE SEQUENCE [LARGE SCALE GENOMIC DNA]</scope>
    <source>
        <strain evidence="1">G3</strain>
    </source>
</reference>
<dbReference type="RefSeq" id="XP_001326023.1">
    <property type="nucleotide sequence ID" value="XM_001325988.1"/>
</dbReference>
<gene>
    <name evidence="1" type="ORF">TVAG_468160</name>
</gene>
<dbReference type="OrthoDB" id="10257659at2759"/>
<evidence type="ECO:0000313" key="1">
    <source>
        <dbReference type="EMBL" id="EAY13800.1"/>
    </source>
</evidence>
<protein>
    <recommendedName>
        <fullName evidence="3">EF-hand domain-containing protein</fullName>
    </recommendedName>
</protein>
<name>A2E0Q5_TRIV3</name>
<dbReference type="InParanoid" id="A2E0Q5"/>
<dbReference type="Proteomes" id="UP000001542">
    <property type="component" value="Unassembled WGS sequence"/>
</dbReference>
<organism evidence="1 2">
    <name type="scientific">Trichomonas vaginalis (strain ATCC PRA-98 / G3)</name>
    <dbReference type="NCBI Taxonomy" id="412133"/>
    <lineage>
        <taxon>Eukaryota</taxon>
        <taxon>Metamonada</taxon>
        <taxon>Parabasalia</taxon>
        <taxon>Trichomonadida</taxon>
        <taxon>Trichomonadidae</taxon>
        <taxon>Trichomonas</taxon>
    </lineage>
</organism>
<dbReference type="AlphaFoldDB" id="A2E0Q5"/>
<evidence type="ECO:0000313" key="2">
    <source>
        <dbReference type="Proteomes" id="UP000001542"/>
    </source>
</evidence>
<reference evidence="1" key="1">
    <citation type="submission" date="2006-10" db="EMBL/GenBank/DDBJ databases">
        <authorList>
            <person name="Amadeo P."/>
            <person name="Zhao Q."/>
            <person name="Wortman J."/>
            <person name="Fraser-Liggett C."/>
            <person name="Carlton J."/>
        </authorList>
    </citation>
    <scope>NUCLEOTIDE SEQUENCE</scope>
    <source>
        <strain evidence="1">G3</strain>
    </source>
</reference>
<dbReference type="PROSITE" id="PS00018">
    <property type="entry name" value="EF_HAND_1"/>
    <property type="match status" value="1"/>
</dbReference>
<keyword evidence="2" id="KW-1185">Reference proteome</keyword>
<dbReference type="VEuPathDB" id="TrichDB:TVAG_468160"/>
<accession>A2E0Q5</accession>
<sequence length="211" mass="24283">MGNEISATNSIAYYQKEICGGEDEEEDKIPIFKLNKIRLMENHDIEENSIVFLYTLDRDQDGYVNKSDIEKFIRFLQSAQLDPNDCDFGYKCGAYCTETLCKILIDQNKDALKDWVMIAISTSFQVLESDEIKFIDGDAVKRLYDLLQIQQLCGRNFQWVLDMLQRHAEANLKMNLNDPAFDDLVPIDTVISLVQQITNGMIESYSALTKH</sequence>